<organism evidence="4 5">
    <name type="scientific">Nocardioides salarius</name>
    <dbReference type="NCBI Taxonomy" id="374513"/>
    <lineage>
        <taxon>Bacteria</taxon>
        <taxon>Bacillati</taxon>
        <taxon>Actinomycetota</taxon>
        <taxon>Actinomycetes</taxon>
        <taxon>Propionibacteriales</taxon>
        <taxon>Nocardioidaceae</taxon>
        <taxon>Nocardioides</taxon>
    </lineage>
</organism>
<dbReference type="EMBL" id="JAFBBZ010000001">
    <property type="protein sequence ID" value="MBM7507690.1"/>
    <property type="molecule type" value="Genomic_DNA"/>
</dbReference>
<keyword evidence="2" id="KW-1133">Transmembrane helix</keyword>
<evidence type="ECO:0000313" key="5">
    <source>
        <dbReference type="Proteomes" id="UP000732378"/>
    </source>
</evidence>
<evidence type="ECO:0000256" key="2">
    <source>
        <dbReference type="SAM" id="Phobius"/>
    </source>
</evidence>
<dbReference type="InterPro" id="IPR025508">
    <property type="entry name" value="DUF4395"/>
</dbReference>
<gene>
    <name evidence="4" type="ORF">JOE61_001504</name>
</gene>
<feature type="transmembrane region" description="Helical" evidence="2">
    <location>
        <begin position="135"/>
        <end position="158"/>
    </location>
</feature>
<comment type="caution">
    <text evidence="4">The sequence shown here is derived from an EMBL/GenBank/DDBJ whole genome shotgun (WGS) entry which is preliminary data.</text>
</comment>
<dbReference type="Pfam" id="PF14340">
    <property type="entry name" value="DUF4395"/>
    <property type="match status" value="1"/>
</dbReference>
<feature type="transmembrane region" description="Helical" evidence="2">
    <location>
        <begin position="35"/>
        <end position="68"/>
    </location>
</feature>
<accession>A0ABS2M927</accession>
<dbReference type="RefSeq" id="WP_193669881.1">
    <property type="nucleotide sequence ID" value="NZ_JACDTV010000011.1"/>
</dbReference>
<feature type="domain" description="DUF4395" evidence="3">
    <location>
        <begin position="28"/>
        <end position="160"/>
    </location>
</feature>
<evidence type="ECO:0000259" key="3">
    <source>
        <dbReference type="Pfam" id="PF14340"/>
    </source>
</evidence>
<evidence type="ECO:0000256" key="1">
    <source>
        <dbReference type="SAM" id="MobiDB-lite"/>
    </source>
</evidence>
<proteinExistence type="predicted"/>
<name>A0ABS2M927_9ACTN</name>
<feature type="transmembrane region" description="Helical" evidence="2">
    <location>
        <begin position="109"/>
        <end position="129"/>
    </location>
</feature>
<sequence length="163" mass="16992">MSSTTTERTYAPAIQPHARGHAAARAGIDPRGPQFAAGVTALVLIAILGLPPLAALVVTVAQASLFALGALRGVQHTPHAWAFKRFIRPRLAAPDELEDPAPPRFAQSVGLVFTLVAIAGYAAGLTVLAQVAIGFALVAATLNAVFRFCLGCEIYLLIKRATA</sequence>
<dbReference type="Proteomes" id="UP000732378">
    <property type="component" value="Unassembled WGS sequence"/>
</dbReference>
<evidence type="ECO:0000313" key="4">
    <source>
        <dbReference type="EMBL" id="MBM7507690.1"/>
    </source>
</evidence>
<reference evidence="4 5" key="1">
    <citation type="submission" date="2021-01" db="EMBL/GenBank/DDBJ databases">
        <title>Sequencing the genomes of 1000 actinobacteria strains.</title>
        <authorList>
            <person name="Klenk H.-P."/>
        </authorList>
    </citation>
    <scope>NUCLEOTIDE SEQUENCE [LARGE SCALE GENOMIC DNA]</scope>
    <source>
        <strain evidence="4 5">DSM 18239</strain>
    </source>
</reference>
<protein>
    <recommendedName>
        <fullName evidence="3">DUF4395 domain-containing protein</fullName>
    </recommendedName>
</protein>
<keyword evidence="5" id="KW-1185">Reference proteome</keyword>
<keyword evidence="2" id="KW-0472">Membrane</keyword>
<feature type="region of interest" description="Disordered" evidence="1">
    <location>
        <begin position="1"/>
        <end position="25"/>
    </location>
</feature>
<keyword evidence="2" id="KW-0812">Transmembrane</keyword>